<dbReference type="GO" id="GO:0050664">
    <property type="term" value="F:oxidoreductase activity, acting on NAD(P)H, oxygen as acceptor"/>
    <property type="evidence" value="ECO:0007669"/>
    <property type="project" value="TreeGrafter"/>
</dbReference>
<dbReference type="InterPro" id="IPR036291">
    <property type="entry name" value="NAD(P)-bd_dom_sf"/>
</dbReference>
<gene>
    <name evidence="3" type="ORF">LEL_10271</name>
</gene>
<sequence>MAVDKKIVLITGAAAGIGLEAVKAIVGSQQASYEIILSARKLAQAQAAAEEIARALPSATSTTTPLEIDVSSDKSIEDAAELIKSRYGRIDVLVNNAGLLPDFSVVGGELSLREAWAKAWDINVTSAHVMTHTFAPLLLQSSDPRLLFITSSTSTLLGTENGELPTNKPSNKGWPKTQMRTMVPSYRSSKAGLNMTMREWHRMLKDDGVKTWAVSPGFLATRLGGDQEANKKMGAGDPALGGGFIKDIIEGKRDSDIGKVITRDGIQPW</sequence>
<reference evidence="3 4" key="1">
    <citation type="journal article" date="2016" name="Genome Biol. Evol.">
        <title>Divergent and convergent evolution of fungal pathogenicity.</title>
        <authorList>
            <person name="Shang Y."/>
            <person name="Xiao G."/>
            <person name="Zheng P."/>
            <person name="Cen K."/>
            <person name="Zhan S."/>
            <person name="Wang C."/>
        </authorList>
    </citation>
    <scope>NUCLEOTIDE SEQUENCE [LARGE SCALE GENOMIC DNA]</scope>
    <source>
        <strain evidence="3 4">RCEF 1005</strain>
    </source>
</reference>
<keyword evidence="2" id="KW-0560">Oxidoreductase</keyword>
<dbReference type="Pfam" id="PF00106">
    <property type="entry name" value="adh_short"/>
    <property type="match status" value="1"/>
</dbReference>
<evidence type="ECO:0000256" key="1">
    <source>
        <dbReference type="ARBA" id="ARBA00006484"/>
    </source>
</evidence>
<comment type="similarity">
    <text evidence="1">Belongs to the short-chain dehydrogenases/reductases (SDR) family.</text>
</comment>
<keyword evidence="4" id="KW-1185">Reference proteome</keyword>
<dbReference type="InterPro" id="IPR002347">
    <property type="entry name" value="SDR_fam"/>
</dbReference>
<dbReference type="PANTHER" id="PTHR43008:SF8">
    <property type="entry name" value="BENZIL REDUCTASE ((S)-BENZOIN FORMING) IRC24"/>
    <property type="match status" value="1"/>
</dbReference>
<dbReference type="PANTHER" id="PTHR43008">
    <property type="entry name" value="BENZIL REDUCTASE"/>
    <property type="match status" value="1"/>
</dbReference>
<accession>A0A168AZ53</accession>
<dbReference type="EMBL" id="AZHF01000011">
    <property type="protein sequence ID" value="OAA69395.1"/>
    <property type="molecule type" value="Genomic_DNA"/>
</dbReference>
<evidence type="ECO:0000313" key="3">
    <source>
        <dbReference type="EMBL" id="OAA69395.1"/>
    </source>
</evidence>
<dbReference type="OrthoDB" id="1933717at2759"/>
<evidence type="ECO:0000256" key="2">
    <source>
        <dbReference type="ARBA" id="ARBA00023002"/>
    </source>
</evidence>
<comment type="caution">
    <text evidence="3">The sequence shown here is derived from an EMBL/GenBank/DDBJ whole genome shotgun (WGS) entry which is preliminary data.</text>
</comment>
<proteinExistence type="inferred from homology"/>
<dbReference type="Proteomes" id="UP000076881">
    <property type="component" value="Unassembled WGS sequence"/>
</dbReference>
<protein>
    <submittedName>
        <fullName evidence="3">NAD(P)-binding domain protein</fullName>
    </submittedName>
</protein>
<dbReference type="AlphaFoldDB" id="A0A168AZ53"/>
<name>A0A168AZ53_CORDF</name>
<dbReference type="SUPFAM" id="SSF51735">
    <property type="entry name" value="NAD(P)-binding Rossmann-fold domains"/>
    <property type="match status" value="1"/>
</dbReference>
<evidence type="ECO:0000313" key="4">
    <source>
        <dbReference type="Proteomes" id="UP000076881"/>
    </source>
</evidence>
<dbReference type="GO" id="GO:0016616">
    <property type="term" value="F:oxidoreductase activity, acting on the CH-OH group of donors, NAD or NADP as acceptor"/>
    <property type="evidence" value="ECO:0007669"/>
    <property type="project" value="UniProtKB-ARBA"/>
</dbReference>
<dbReference type="Gene3D" id="3.40.50.720">
    <property type="entry name" value="NAD(P)-binding Rossmann-like Domain"/>
    <property type="match status" value="1"/>
</dbReference>
<dbReference type="PRINTS" id="PR00081">
    <property type="entry name" value="GDHRDH"/>
</dbReference>
<organism evidence="3 4">
    <name type="scientific">Akanthomyces lecanii RCEF 1005</name>
    <dbReference type="NCBI Taxonomy" id="1081108"/>
    <lineage>
        <taxon>Eukaryota</taxon>
        <taxon>Fungi</taxon>
        <taxon>Dikarya</taxon>
        <taxon>Ascomycota</taxon>
        <taxon>Pezizomycotina</taxon>
        <taxon>Sordariomycetes</taxon>
        <taxon>Hypocreomycetidae</taxon>
        <taxon>Hypocreales</taxon>
        <taxon>Cordycipitaceae</taxon>
        <taxon>Akanthomyces</taxon>
        <taxon>Cordyceps confragosa</taxon>
    </lineage>
</organism>